<feature type="region of interest" description="Disordered" evidence="1">
    <location>
        <begin position="810"/>
        <end position="829"/>
    </location>
</feature>
<dbReference type="PANTHER" id="PTHR31600">
    <property type="entry name" value="TINY MACROCYSTS PROTEIN B-RELATED"/>
    <property type="match status" value="1"/>
</dbReference>
<dbReference type="KEGG" id="tet:TTHERM_00300610"/>
<gene>
    <name evidence="3" type="ORF">TTHERM_00300610</name>
</gene>
<feature type="transmembrane region" description="Helical" evidence="2">
    <location>
        <begin position="86"/>
        <end position="105"/>
    </location>
</feature>
<dbReference type="PANTHER" id="PTHR31600:SF2">
    <property type="entry name" value="GAMETE ENRICHED GENE 10 PROTEIN-RELATED"/>
    <property type="match status" value="1"/>
</dbReference>
<protein>
    <submittedName>
        <fullName evidence="3">Transmembrane protein, putative</fullName>
    </submittedName>
</protein>
<keyword evidence="2" id="KW-1133">Transmembrane helix</keyword>
<evidence type="ECO:0000313" key="3">
    <source>
        <dbReference type="EMBL" id="EAS04343.2"/>
    </source>
</evidence>
<feature type="compositionally biased region" description="Low complexity" evidence="1">
    <location>
        <begin position="815"/>
        <end position="827"/>
    </location>
</feature>
<dbReference type="GeneID" id="7832417"/>
<feature type="transmembrane region" description="Helical" evidence="2">
    <location>
        <begin position="1321"/>
        <end position="1346"/>
    </location>
</feature>
<dbReference type="RefSeq" id="XP_001024588.2">
    <property type="nucleotide sequence ID" value="XM_001024588.2"/>
</dbReference>
<evidence type="ECO:0000256" key="2">
    <source>
        <dbReference type="SAM" id="Phobius"/>
    </source>
</evidence>
<dbReference type="InParanoid" id="I7MIF4"/>
<reference evidence="4" key="1">
    <citation type="journal article" date="2006" name="PLoS Biol.">
        <title>Macronuclear genome sequence of the ciliate Tetrahymena thermophila, a model eukaryote.</title>
        <authorList>
            <person name="Eisen J.A."/>
            <person name="Coyne R.S."/>
            <person name="Wu M."/>
            <person name="Wu D."/>
            <person name="Thiagarajan M."/>
            <person name="Wortman J.R."/>
            <person name="Badger J.H."/>
            <person name="Ren Q."/>
            <person name="Amedeo P."/>
            <person name="Jones K.M."/>
            <person name="Tallon L.J."/>
            <person name="Delcher A.L."/>
            <person name="Salzberg S.L."/>
            <person name="Silva J.C."/>
            <person name="Haas B.J."/>
            <person name="Majoros W.H."/>
            <person name="Farzad M."/>
            <person name="Carlton J.M."/>
            <person name="Smith R.K. Jr."/>
            <person name="Garg J."/>
            <person name="Pearlman R.E."/>
            <person name="Karrer K.M."/>
            <person name="Sun L."/>
            <person name="Manning G."/>
            <person name="Elde N.C."/>
            <person name="Turkewitz A.P."/>
            <person name="Asai D.J."/>
            <person name="Wilkes D.E."/>
            <person name="Wang Y."/>
            <person name="Cai H."/>
            <person name="Collins K."/>
            <person name="Stewart B.A."/>
            <person name="Lee S.R."/>
            <person name="Wilamowska K."/>
            <person name="Weinberg Z."/>
            <person name="Ruzzo W.L."/>
            <person name="Wloga D."/>
            <person name="Gaertig J."/>
            <person name="Frankel J."/>
            <person name="Tsao C.-C."/>
            <person name="Gorovsky M.A."/>
            <person name="Keeling P.J."/>
            <person name="Waller R.F."/>
            <person name="Patron N.J."/>
            <person name="Cherry J.M."/>
            <person name="Stover N.A."/>
            <person name="Krieger C.J."/>
            <person name="del Toro C."/>
            <person name="Ryder H.F."/>
            <person name="Williamson S.C."/>
            <person name="Barbeau R.A."/>
            <person name="Hamilton E.P."/>
            <person name="Orias E."/>
        </authorList>
    </citation>
    <scope>NUCLEOTIDE SEQUENCE [LARGE SCALE GENOMIC DNA]</scope>
    <source>
        <strain evidence="4">SB210</strain>
    </source>
</reference>
<feature type="transmembrane region" description="Helical" evidence="2">
    <location>
        <begin position="1108"/>
        <end position="1133"/>
    </location>
</feature>
<dbReference type="InterPro" id="IPR052994">
    <property type="entry name" value="Tiny_macrocysts_regulators"/>
</dbReference>
<sequence length="1711" mass="202326">MRKKSSKYQIMHLFIDFSLIILMQQFQNETSVLIHIINLLINLGILFFQQPYFQSEIITFDIYLSLQILLSQIGTTIYLLFNSEKIQNLMVFYYFFVIPFSIKLTQKIIQYIQQKMLSKFNQKLDKKSFTKNDQKYLDWFMRKTISDIRQINKRNNFNENSLELYEVKILDQILRCNRYLNDISNNLEPNQQNSHKQIDRENLQEQLKFLISQLYLTGETHNSQEVREFLISHLVFLINVQKNYALFTFKAYTYQKNFNKKQKQIVFTLLNECQNQIDLQIYKHKNDSIYEKSIMSVIIYDDQINQIEVLIEEAVLQKLNILFTMNQKYINLQQLQSQLNLFQIKRRQIISLIQNITQMNFLNIKLQNLITIYLKTIAFTEKDIKLNNKNTKVNQYYNKIFNQYATNEEACVIISQFNNEQEQIIKNVSHNFKRVFNGSQDDYLGQSISKLMPEPYSRVHQNYVEKYINTQNSTAITSSCLLAFALTQNQYIIPIQLELKFNTSLDFQLNTEVGFALYLQKINKQKEYILYNKNNFEIVSITEQIHQNIFYGYQDYTRINLLQFFPIIYKASNQMQKQSQLYSKALPILHIKYESSKYKQQKILAYSQKKYIQMQNFHKDLSKNKSLKLIQSIQRQEEIHSQIELEAQKQLTNQPRAYQSVEEQLIEQHLDNQIGRENIDDILKIKYLLVLQNQQKSLMSQQKNLNPQQINQQKNELFYFYQFYVLQFNIKSVKSEYLTHLKYIEISKQQKLNPIKSASLILSFYKNSYKRTSLSNIDQFYDQQLESLFQDLESMQQLKNHICDQEVVQTPDPYSQQQSNSSSQNNNTKLNTQQAQDYLGNKKYKIDEFNQNSFNNNNNNNINNPLVNLSSFDIKECAQNFEQPLIKLATDQNVQQFENLTHQNSSLISQNKSQIALFQFRGKNIDSSIDNLSQTQRFHFCNTFYLDNQSSQISDRILKNHSNSMLTKQDLNISQTKLNSQLKLNFNNSDLINSIESDSYVNQFQNNIINLNTQSQTQIQTSQSLTKNVNQQTLQKLIFQNQNKIQSKKNDLNIQQYEQQKQINNLLKLKQIFNGANNQDSASNSSKCSSSSNIKYIERKILSEKRQLAIQFVNLFGFLSLIILSVVIIQQFFSINLLFENFQSELNIIGWPTDYMDSLSLIVKNSNLQKLLQHDYIQIKGGDVIKQTMKNQSQQEIVFAINQIKNLTNQMEKNANSLQIFKNILEKPNVFRFGANYNPKIPLNIQPADTYYQLIDIEMGLFYSLELIILYLFRFAYGLGLGSGQFITLSNKLPISKQLSTITQQNISEMVDQISSIQENLLSILVTMIVVVFCSIFLTLPLYSIIQIKKQKLLQLFSTFHSDMISIEINKIEDCVVQNFSKQLKNVKYLINQQMMQQKNLNLEKKQSISSTSQLQKFNFKIILLATIIFIITLPYPIIIQSLCKDYISQSKAVLQTIKSLYEMQQHVIENTGIHYFCIYLRISPSTAPYSYINNRQEVYQNLITANIQKANLYQSLINLKATKLYNRSQFDQFFFRIFESDICQIMKNNMNLFVSGFQYNSEECQQIYNGRFSQGLTIALQQYFSYFPDLYQIYEISDQNLFQQTFDKYQKNLDFEQFYKLEKYLVVILKTLSKFILDQTNQYENYLLDTMIYLLIVQILLFGMLFYFGQRKFLKMIETELNETKQYLSLLNINFLLQNTYIQNFLQKHI</sequence>
<keyword evidence="4" id="KW-1185">Reference proteome</keyword>
<evidence type="ECO:0000313" key="4">
    <source>
        <dbReference type="Proteomes" id="UP000009168"/>
    </source>
</evidence>
<evidence type="ECO:0000256" key="1">
    <source>
        <dbReference type="SAM" id="MobiDB-lite"/>
    </source>
</evidence>
<keyword evidence="2 3" id="KW-0812">Transmembrane</keyword>
<proteinExistence type="predicted"/>
<feature type="transmembrane region" description="Helical" evidence="2">
    <location>
        <begin position="1647"/>
        <end position="1669"/>
    </location>
</feature>
<feature type="transmembrane region" description="Helical" evidence="2">
    <location>
        <begin position="1418"/>
        <end position="1439"/>
    </location>
</feature>
<name>I7MIF4_TETTS</name>
<dbReference type="EMBL" id="GG662449">
    <property type="protein sequence ID" value="EAS04343.2"/>
    <property type="molecule type" value="Genomic_DNA"/>
</dbReference>
<dbReference type="Proteomes" id="UP000009168">
    <property type="component" value="Unassembled WGS sequence"/>
</dbReference>
<keyword evidence="2" id="KW-0472">Membrane</keyword>
<feature type="transmembrane region" description="Helical" evidence="2">
    <location>
        <begin position="32"/>
        <end position="48"/>
    </location>
</feature>
<feature type="transmembrane region" description="Helical" evidence="2">
    <location>
        <begin position="60"/>
        <end position="80"/>
    </location>
</feature>
<organism evidence="3 4">
    <name type="scientific">Tetrahymena thermophila (strain SB210)</name>
    <dbReference type="NCBI Taxonomy" id="312017"/>
    <lineage>
        <taxon>Eukaryota</taxon>
        <taxon>Sar</taxon>
        <taxon>Alveolata</taxon>
        <taxon>Ciliophora</taxon>
        <taxon>Intramacronucleata</taxon>
        <taxon>Oligohymenophorea</taxon>
        <taxon>Hymenostomatida</taxon>
        <taxon>Tetrahymenina</taxon>
        <taxon>Tetrahymenidae</taxon>
        <taxon>Tetrahymena</taxon>
    </lineage>
</organism>
<accession>I7MIF4</accession>